<dbReference type="SUPFAM" id="SSF56281">
    <property type="entry name" value="Metallo-hydrolase/oxidoreductase"/>
    <property type="match status" value="1"/>
</dbReference>
<keyword evidence="2" id="KW-0378">Hydrolase</keyword>
<dbReference type="InterPro" id="IPR001279">
    <property type="entry name" value="Metallo-B-lactamas"/>
</dbReference>
<dbReference type="InterPro" id="IPR050662">
    <property type="entry name" value="Sec-metab_biosynth-thioest"/>
</dbReference>
<protein>
    <submittedName>
        <fullName evidence="2">Hydroxyacylglutathione hydrolase</fullName>
        <ecNumber evidence="2">3.1.2.6</ecNumber>
    </submittedName>
</protein>
<dbReference type="Gene3D" id="3.60.15.10">
    <property type="entry name" value="Ribonuclease Z/Hydroxyacylglutathione hydrolase-like"/>
    <property type="match status" value="1"/>
</dbReference>
<dbReference type="RefSeq" id="WP_145374069.1">
    <property type="nucleotide sequence ID" value="NZ_CP036270.1"/>
</dbReference>
<proteinExistence type="predicted"/>
<dbReference type="AlphaFoldDB" id="A0A517ZHU5"/>
<dbReference type="GO" id="GO:0004416">
    <property type="term" value="F:hydroxyacylglutathione hydrolase activity"/>
    <property type="evidence" value="ECO:0007669"/>
    <property type="project" value="UniProtKB-EC"/>
</dbReference>
<organism evidence="2 3">
    <name type="scientific">Symmachiella dynata</name>
    <dbReference type="NCBI Taxonomy" id="2527995"/>
    <lineage>
        <taxon>Bacteria</taxon>
        <taxon>Pseudomonadati</taxon>
        <taxon>Planctomycetota</taxon>
        <taxon>Planctomycetia</taxon>
        <taxon>Planctomycetales</taxon>
        <taxon>Planctomycetaceae</taxon>
        <taxon>Symmachiella</taxon>
    </lineage>
</organism>
<feature type="domain" description="Metallo-beta-lactamase" evidence="1">
    <location>
        <begin position="23"/>
        <end position="210"/>
    </location>
</feature>
<sequence length="262" mass="29754">MLQRREYFPNVIEMNYQARQRLGCCVYLIFDQSEWMLIDIGYEDTVPEIVELIRQMDFPLANCKYLVLTHPDVDHAQGARKFCELVGDTQIVAHPGAVKPLADADRIRTFAEISAQGISLDIQPIQVDRQVDEGDILEVGDIKIEVWHTPGHTDSQLAFRWNDLLFSGDNIFRDGGVGAIDAHHGSDIPAFIKSLQRIKDSDAKWLLPSHGPAFRKDDATLQQAIDRLDAYQHLSDFGTCAIDWPLLDEWEEELIAGDKPQR</sequence>
<dbReference type="PANTHER" id="PTHR23131:SF0">
    <property type="entry name" value="ENDORIBONUCLEASE LACTB2"/>
    <property type="match status" value="1"/>
</dbReference>
<dbReference type="Proteomes" id="UP000319383">
    <property type="component" value="Chromosome"/>
</dbReference>
<dbReference type="SMART" id="SM00849">
    <property type="entry name" value="Lactamase_B"/>
    <property type="match status" value="1"/>
</dbReference>
<dbReference type="OrthoDB" id="9761531at2"/>
<keyword evidence="3" id="KW-1185">Reference proteome</keyword>
<name>A0A517ZHU5_9PLAN</name>
<dbReference type="EMBL" id="CP036276">
    <property type="protein sequence ID" value="QDU42053.1"/>
    <property type="molecule type" value="Genomic_DNA"/>
</dbReference>
<dbReference type="PANTHER" id="PTHR23131">
    <property type="entry name" value="ENDORIBONUCLEASE LACTB2"/>
    <property type="match status" value="1"/>
</dbReference>
<evidence type="ECO:0000313" key="3">
    <source>
        <dbReference type="Proteomes" id="UP000319383"/>
    </source>
</evidence>
<gene>
    <name evidence="2" type="primary">gloB_1</name>
    <name evidence="2" type="ORF">Mal52_05080</name>
</gene>
<dbReference type="Pfam" id="PF00753">
    <property type="entry name" value="Lactamase_B"/>
    <property type="match status" value="1"/>
</dbReference>
<reference evidence="2 3" key="1">
    <citation type="submission" date="2019-02" db="EMBL/GenBank/DDBJ databases">
        <title>Deep-cultivation of Planctomycetes and their phenomic and genomic characterization uncovers novel biology.</title>
        <authorList>
            <person name="Wiegand S."/>
            <person name="Jogler M."/>
            <person name="Boedeker C."/>
            <person name="Pinto D."/>
            <person name="Vollmers J."/>
            <person name="Rivas-Marin E."/>
            <person name="Kohn T."/>
            <person name="Peeters S.H."/>
            <person name="Heuer A."/>
            <person name="Rast P."/>
            <person name="Oberbeckmann S."/>
            <person name="Bunk B."/>
            <person name="Jeske O."/>
            <person name="Meyerdierks A."/>
            <person name="Storesund J.E."/>
            <person name="Kallscheuer N."/>
            <person name="Luecker S."/>
            <person name="Lage O.M."/>
            <person name="Pohl T."/>
            <person name="Merkel B.J."/>
            <person name="Hornburger P."/>
            <person name="Mueller R.-W."/>
            <person name="Bruemmer F."/>
            <person name="Labrenz M."/>
            <person name="Spormann A.M."/>
            <person name="Op den Camp H."/>
            <person name="Overmann J."/>
            <person name="Amann R."/>
            <person name="Jetten M.S.M."/>
            <person name="Mascher T."/>
            <person name="Medema M.H."/>
            <person name="Devos D.P."/>
            <person name="Kaster A.-K."/>
            <person name="Ovreas L."/>
            <person name="Rohde M."/>
            <person name="Galperin M.Y."/>
            <person name="Jogler C."/>
        </authorList>
    </citation>
    <scope>NUCLEOTIDE SEQUENCE [LARGE SCALE GENOMIC DNA]</scope>
    <source>
        <strain evidence="2 3">Mal52</strain>
    </source>
</reference>
<evidence type="ECO:0000313" key="2">
    <source>
        <dbReference type="EMBL" id="QDU42053.1"/>
    </source>
</evidence>
<dbReference type="KEGG" id="sdyn:Mal52_05080"/>
<evidence type="ECO:0000259" key="1">
    <source>
        <dbReference type="SMART" id="SM00849"/>
    </source>
</evidence>
<accession>A0A517ZHU5</accession>
<dbReference type="EC" id="3.1.2.6" evidence="2"/>
<dbReference type="InterPro" id="IPR036866">
    <property type="entry name" value="RibonucZ/Hydroxyglut_hydro"/>
</dbReference>